<dbReference type="SUPFAM" id="SSF88723">
    <property type="entry name" value="PIN domain-like"/>
    <property type="match status" value="1"/>
</dbReference>
<evidence type="ECO:0000313" key="2">
    <source>
        <dbReference type="Proteomes" id="UP000030661"/>
    </source>
</evidence>
<evidence type="ECO:0008006" key="3">
    <source>
        <dbReference type="Google" id="ProtNLM"/>
    </source>
</evidence>
<dbReference type="EMBL" id="DF820467">
    <property type="protein sequence ID" value="GAK58494.1"/>
    <property type="molecule type" value="Genomic_DNA"/>
</dbReference>
<dbReference type="Proteomes" id="UP000030661">
    <property type="component" value="Unassembled WGS sequence"/>
</dbReference>
<proteinExistence type="predicted"/>
<dbReference type="AlphaFoldDB" id="A0A081C1N9"/>
<name>A0A081C1N9_VECG1</name>
<reference evidence="1" key="1">
    <citation type="journal article" date="2015" name="PeerJ">
        <title>First genomic representation of candidate bacterial phylum KSB3 points to enhanced environmental sensing as a trigger of wastewater bulking.</title>
        <authorList>
            <person name="Sekiguchi Y."/>
            <person name="Ohashi A."/>
            <person name="Parks D.H."/>
            <person name="Yamauchi T."/>
            <person name="Tyson G.W."/>
            <person name="Hugenholtz P."/>
        </authorList>
    </citation>
    <scope>NUCLEOTIDE SEQUENCE [LARGE SCALE GENOMIC DNA]</scope>
</reference>
<evidence type="ECO:0000313" key="1">
    <source>
        <dbReference type="EMBL" id="GAK58494.1"/>
    </source>
</evidence>
<dbReference type="STRING" id="1499967.U27_05468"/>
<keyword evidence="2" id="KW-1185">Reference proteome</keyword>
<protein>
    <recommendedName>
        <fullName evidence="3">PIN domain-containing protein</fullName>
    </recommendedName>
</protein>
<dbReference type="InterPro" id="IPR021799">
    <property type="entry name" value="PIN-like_prokaryotic"/>
</dbReference>
<dbReference type="Pfam" id="PF11848">
    <property type="entry name" value="DUF3368"/>
    <property type="match status" value="1"/>
</dbReference>
<sequence>MLIIDTDILSMFAKAGALDVLVMFFGKDQIGMTPAIADEIAVPLQYGYDFPSQILAIIPVVSINRNIAENTVKFGLSSTKLGRGEREAIAFCQAENACFATNDVVARKFAQEQGVNVFSLQAILRALWVSGVKTKADVHILLQRIKLADALEVPAAIEDEIFRENATNHLQE</sequence>
<dbReference type="InterPro" id="IPR029060">
    <property type="entry name" value="PIN-like_dom_sf"/>
</dbReference>
<dbReference type="eggNOG" id="COG2405">
    <property type="taxonomic scope" value="Bacteria"/>
</dbReference>
<accession>A0A081C1N9</accession>
<gene>
    <name evidence="1" type="ORF">U27_05468</name>
</gene>
<dbReference type="HOGENOM" id="CLU_1615301_0_0_0"/>
<organism evidence="1">
    <name type="scientific">Vecturithrix granuli</name>
    <dbReference type="NCBI Taxonomy" id="1499967"/>
    <lineage>
        <taxon>Bacteria</taxon>
        <taxon>Candidatus Moduliflexota</taxon>
        <taxon>Candidatus Vecturitrichia</taxon>
        <taxon>Candidatus Vecturitrichales</taxon>
        <taxon>Candidatus Vecturitrichaceae</taxon>
        <taxon>Candidatus Vecturithrix</taxon>
    </lineage>
</organism>